<dbReference type="OMA" id="AKACFTR"/>
<dbReference type="EMBL" id="JH431861">
    <property type="status" value="NOT_ANNOTATED_CDS"/>
    <property type="molecule type" value="Genomic_DNA"/>
</dbReference>
<dbReference type="Gene3D" id="1.25.40.10">
    <property type="entry name" value="Tetratricopeptide repeat domain"/>
    <property type="match status" value="4"/>
</dbReference>
<keyword evidence="9" id="KW-0677">Repeat</keyword>
<dbReference type="GO" id="GO:0004169">
    <property type="term" value="F:dolichyl-phosphate-mannose-protein mannosyltransferase activity"/>
    <property type="evidence" value="ECO:0007669"/>
    <property type="project" value="UniProtKB-EC"/>
</dbReference>
<evidence type="ECO:0000256" key="11">
    <source>
        <dbReference type="ARBA" id="ARBA00022824"/>
    </source>
</evidence>
<evidence type="ECO:0000256" key="4">
    <source>
        <dbReference type="ARBA" id="ARBA00004922"/>
    </source>
</evidence>
<dbReference type="STRING" id="126957.T1J5F2"/>
<dbReference type="SUPFAM" id="SSF48439">
    <property type="entry name" value="Protein prenylyltransferase"/>
    <property type="match status" value="1"/>
</dbReference>
<comment type="similarity">
    <text evidence="5">Belongs to the TMTC family.</text>
</comment>
<feature type="domain" description="DUF1736" evidence="19">
    <location>
        <begin position="156"/>
        <end position="230"/>
    </location>
</feature>
<dbReference type="EnsemblMetazoa" id="SMAR008852-RA">
    <property type="protein sequence ID" value="SMAR008852-PA"/>
    <property type="gene ID" value="SMAR008852"/>
</dbReference>
<dbReference type="Proteomes" id="UP000014500">
    <property type="component" value="Unassembled WGS sequence"/>
</dbReference>
<dbReference type="Pfam" id="PF08409">
    <property type="entry name" value="TMTC_DUF1736"/>
    <property type="match status" value="1"/>
</dbReference>
<comment type="catalytic activity">
    <reaction evidence="14">
        <text>a di-trans,poly-cis-dolichyl beta-D-mannosyl phosphate + L-threonyl-[protein] = 3-O-(alpha-D-mannosyl)-L-threonyl-[protein] + a di-trans,poly-cis-dolichyl phosphate + H(+)</text>
        <dbReference type="Rhea" id="RHEA:53396"/>
        <dbReference type="Rhea" id="RHEA-COMP:11060"/>
        <dbReference type="Rhea" id="RHEA-COMP:13547"/>
        <dbReference type="Rhea" id="RHEA-COMP:19498"/>
        <dbReference type="Rhea" id="RHEA-COMP:19501"/>
        <dbReference type="ChEBI" id="CHEBI:15378"/>
        <dbReference type="ChEBI" id="CHEBI:30013"/>
        <dbReference type="ChEBI" id="CHEBI:57683"/>
        <dbReference type="ChEBI" id="CHEBI:58211"/>
        <dbReference type="ChEBI" id="CHEBI:137323"/>
        <dbReference type="EC" id="2.4.1.109"/>
    </reaction>
</comment>
<reference evidence="21" key="1">
    <citation type="submission" date="2011-05" db="EMBL/GenBank/DDBJ databases">
        <authorList>
            <person name="Richards S.R."/>
            <person name="Qu J."/>
            <person name="Jiang H."/>
            <person name="Jhangiani S.N."/>
            <person name="Agravi P."/>
            <person name="Goodspeed R."/>
            <person name="Gross S."/>
            <person name="Mandapat C."/>
            <person name="Jackson L."/>
            <person name="Mathew T."/>
            <person name="Pu L."/>
            <person name="Thornton R."/>
            <person name="Saada N."/>
            <person name="Wilczek-Boney K.B."/>
            <person name="Lee S."/>
            <person name="Kovar C."/>
            <person name="Wu Y."/>
            <person name="Scherer S.E."/>
            <person name="Worley K.C."/>
            <person name="Muzny D.M."/>
            <person name="Gibbs R."/>
        </authorList>
    </citation>
    <scope>NUCLEOTIDE SEQUENCE</scope>
    <source>
        <strain evidence="21">Brora</strain>
    </source>
</reference>
<keyword evidence="11" id="KW-0256">Endoplasmic reticulum</keyword>
<evidence type="ECO:0000256" key="2">
    <source>
        <dbReference type="ARBA" id="ARBA00004141"/>
    </source>
</evidence>
<dbReference type="Pfam" id="PF14559">
    <property type="entry name" value="TPR_19"/>
    <property type="match status" value="1"/>
</dbReference>
<comment type="function">
    <text evidence="1">Transfers mannosyl residues to the hydroxyl group of serine or threonine residues.</text>
</comment>
<keyword evidence="7" id="KW-0808">Transferase</keyword>
<evidence type="ECO:0000313" key="20">
    <source>
        <dbReference type="EnsemblMetazoa" id="SMAR008852-PA"/>
    </source>
</evidence>
<dbReference type="GO" id="GO:0005783">
    <property type="term" value="C:endoplasmic reticulum"/>
    <property type="evidence" value="ECO:0007669"/>
    <property type="project" value="UniProtKB-SubCell"/>
</dbReference>
<dbReference type="PANTHER" id="PTHR44395">
    <property type="match status" value="1"/>
</dbReference>
<evidence type="ECO:0000256" key="1">
    <source>
        <dbReference type="ARBA" id="ARBA00003582"/>
    </source>
</evidence>
<keyword evidence="13 18" id="KW-0472">Membrane</keyword>
<feature type="region of interest" description="Disordered" evidence="17">
    <location>
        <begin position="724"/>
        <end position="747"/>
    </location>
</feature>
<feature type="transmembrane region" description="Helical" evidence="18">
    <location>
        <begin position="247"/>
        <end position="271"/>
    </location>
</feature>
<accession>T1J5F2</accession>
<evidence type="ECO:0000259" key="19">
    <source>
        <dbReference type="Pfam" id="PF08409"/>
    </source>
</evidence>
<dbReference type="SUPFAM" id="SSF48452">
    <property type="entry name" value="TPR-like"/>
    <property type="match status" value="2"/>
</dbReference>
<organism evidence="20 21">
    <name type="scientific">Strigamia maritima</name>
    <name type="common">European centipede</name>
    <name type="synonym">Geophilus maritimus</name>
    <dbReference type="NCBI Taxonomy" id="126957"/>
    <lineage>
        <taxon>Eukaryota</taxon>
        <taxon>Metazoa</taxon>
        <taxon>Ecdysozoa</taxon>
        <taxon>Arthropoda</taxon>
        <taxon>Myriapoda</taxon>
        <taxon>Chilopoda</taxon>
        <taxon>Pleurostigmophora</taxon>
        <taxon>Geophilomorpha</taxon>
        <taxon>Linotaeniidae</taxon>
        <taxon>Strigamia</taxon>
    </lineage>
</organism>
<feature type="repeat" description="TPR" evidence="16">
    <location>
        <begin position="380"/>
        <end position="413"/>
    </location>
</feature>
<proteinExistence type="inferred from homology"/>
<evidence type="ECO:0000256" key="5">
    <source>
        <dbReference type="ARBA" id="ARBA00007882"/>
    </source>
</evidence>
<evidence type="ECO:0000256" key="16">
    <source>
        <dbReference type="PROSITE-ProRule" id="PRU00339"/>
    </source>
</evidence>
<evidence type="ECO:0000256" key="8">
    <source>
        <dbReference type="ARBA" id="ARBA00022692"/>
    </source>
</evidence>
<keyword evidence="8 18" id="KW-0812">Transmembrane</keyword>
<dbReference type="FunFam" id="1.25.40.10:FF:000528">
    <property type="entry name" value="Transmembrane and TPR repeat-containing protein 3"/>
    <property type="match status" value="1"/>
</dbReference>
<keyword evidence="12 18" id="KW-1133">Transmembrane helix</keyword>
<dbReference type="GO" id="GO:0016020">
    <property type="term" value="C:membrane"/>
    <property type="evidence" value="ECO:0007669"/>
    <property type="project" value="UniProtKB-SubCell"/>
</dbReference>
<evidence type="ECO:0000256" key="14">
    <source>
        <dbReference type="ARBA" id="ARBA00045085"/>
    </source>
</evidence>
<dbReference type="AlphaFoldDB" id="T1J5F2"/>
<evidence type="ECO:0000256" key="12">
    <source>
        <dbReference type="ARBA" id="ARBA00022989"/>
    </source>
</evidence>
<evidence type="ECO:0000256" key="15">
    <source>
        <dbReference type="ARBA" id="ARBA00045102"/>
    </source>
</evidence>
<evidence type="ECO:0000256" key="13">
    <source>
        <dbReference type="ARBA" id="ARBA00023136"/>
    </source>
</evidence>
<comment type="catalytic activity">
    <reaction evidence="15">
        <text>a di-trans,poly-cis-dolichyl beta-D-mannosyl phosphate + L-seryl-[protein] = 3-O-(alpha-D-mannosyl)-L-seryl-[protein] + a di-trans,poly-cis-dolichyl phosphate + H(+)</text>
        <dbReference type="Rhea" id="RHEA:17377"/>
        <dbReference type="Rhea" id="RHEA-COMP:9863"/>
        <dbReference type="Rhea" id="RHEA-COMP:13546"/>
        <dbReference type="Rhea" id="RHEA-COMP:19498"/>
        <dbReference type="Rhea" id="RHEA-COMP:19501"/>
        <dbReference type="ChEBI" id="CHEBI:15378"/>
        <dbReference type="ChEBI" id="CHEBI:29999"/>
        <dbReference type="ChEBI" id="CHEBI:57683"/>
        <dbReference type="ChEBI" id="CHEBI:58211"/>
        <dbReference type="ChEBI" id="CHEBI:137321"/>
        <dbReference type="EC" id="2.4.1.109"/>
    </reaction>
</comment>
<keyword evidence="21" id="KW-1185">Reference proteome</keyword>
<dbReference type="PROSITE" id="PS50005">
    <property type="entry name" value="TPR"/>
    <property type="match status" value="5"/>
</dbReference>
<dbReference type="Pfam" id="PF13414">
    <property type="entry name" value="TPR_11"/>
    <property type="match status" value="1"/>
</dbReference>
<evidence type="ECO:0000256" key="10">
    <source>
        <dbReference type="ARBA" id="ARBA00022803"/>
    </source>
</evidence>
<dbReference type="Pfam" id="PF13181">
    <property type="entry name" value="TPR_8"/>
    <property type="match status" value="2"/>
</dbReference>
<feature type="repeat" description="TPR" evidence="16">
    <location>
        <begin position="568"/>
        <end position="601"/>
    </location>
</feature>
<evidence type="ECO:0000256" key="9">
    <source>
        <dbReference type="ARBA" id="ARBA00022737"/>
    </source>
</evidence>
<comment type="subcellular location">
    <subcellularLocation>
        <location evidence="3">Endoplasmic reticulum</location>
    </subcellularLocation>
    <subcellularLocation>
        <location evidence="2">Membrane</location>
        <topology evidence="2">Multi-pass membrane protein</topology>
    </subcellularLocation>
</comment>
<name>T1J5F2_STRMM</name>
<evidence type="ECO:0000256" key="6">
    <source>
        <dbReference type="ARBA" id="ARBA00012839"/>
    </source>
</evidence>
<feature type="repeat" description="TPR" evidence="16">
    <location>
        <begin position="346"/>
        <end position="379"/>
    </location>
</feature>
<dbReference type="PhylomeDB" id="T1J5F2"/>
<feature type="repeat" description="TPR" evidence="16">
    <location>
        <begin position="463"/>
        <end position="496"/>
    </location>
</feature>
<dbReference type="PANTHER" id="PTHR44395:SF1">
    <property type="entry name" value="PROTEIN O-MANNOSYL-TRANSFERASE TMTC3"/>
    <property type="match status" value="1"/>
</dbReference>
<dbReference type="HOGENOM" id="CLU_011615_1_0_1"/>
<feature type="repeat" description="TPR" evidence="16">
    <location>
        <begin position="497"/>
        <end position="530"/>
    </location>
</feature>
<dbReference type="FunFam" id="1.25.40.10:FF:000239">
    <property type="entry name" value="Transmembrane and TPR repeat-containing protein 3"/>
    <property type="match status" value="1"/>
</dbReference>
<evidence type="ECO:0000256" key="3">
    <source>
        <dbReference type="ARBA" id="ARBA00004240"/>
    </source>
</evidence>
<dbReference type="InterPro" id="IPR019734">
    <property type="entry name" value="TPR_rpt"/>
</dbReference>
<keyword evidence="10 16" id="KW-0802">TPR repeat</keyword>
<feature type="transmembrane region" description="Helical" evidence="18">
    <location>
        <begin position="220"/>
        <end position="240"/>
    </location>
</feature>
<sequence length="747" mass="84942">MSLIGTGALRLDYTITRFPRSLSHCRHKLNNVTGVVGRAEILSSLFFIISLTCYIRSTGLRKETEWGPLLLTPYFGTIAMLCKEQGVTVLGVCCVYEIFIAQKMRLQDILNPAKNTAMFVKASLAPWVREMGHRLAFLVGFMFVLVLLRINVMGAQLPVFTRKDQKFDNPASVAPTPVRHLTYNYLCVLNAWLLCFPCDLCCDWTMGTIPLVDNFSDPRLLAIAAFYLSLVKLGHFALTAPMRHARVVIISLSLMIFPYLPASNLFFPVGFVVAERILYAPSMGFCMLVAHGLCCLQERSNFKKLVSASLAILLLLHAAKTVIRNFDWESEYTIFMAGLRVNQRNAKLFNNVGHALEGEGKFIEALEYFRKAVIVQPDDIGAHINVGRTFNNLRRFKQAEDAYMKAKDLLPKPRPGEPYQTRIAPSHLNVFLNLANLIAKNESRLEEADSLYRQAISMRADYTQAYINRGDVLIKLNRTKEAQEVYEKALQYDNSNPDIYYNLGVVFLEQGKTLEALAYLDKALELDPEHEQALMNSAILIQESGNPQLRKVAYERLIKLMKKDQQNERIYFNLGMLAMDDKDYVNAEKWFKMSIQLKQDFRSALFNLALLLSDAHRPLEAAPFLNHLLKFHPDHIKGLILLGDIYINNIKDLNSAEKCYRKILELDPHNVQGMHNLCVVYVERGELKEAEACLTAAHQVAPNEEYILRHLRIVRARLLRQHAKDDEDVTGASNQTANQDNSQEEVT</sequence>
<feature type="compositionally biased region" description="Polar residues" evidence="17">
    <location>
        <begin position="731"/>
        <end position="741"/>
    </location>
</feature>
<evidence type="ECO:0000256" key="17">
    <source>
        <dbReference type="SAM" id="MobiDB-lite"/>
    </source>
</evidence>
<dbReference type="EC" id="2.4.1.109" evidence="6"/>
<evidence type="ECO:0000256" key="7">
    <source>
        <dbReference type="ARBA" id="ARBA00022679"/>
    </source>
</evidence>
<dbReference type="UniPathway" id="UPA00378"/>
<reference evidence="20" key="2">
    <citation type="submission" date="2015-02" db="UniProtKB">
        <authorList>
            <consortium name="EnsemblMetazoa"/>
        </authorList>
    </citation>
    <scope>IDENTIFICATION</scope>
</reference>
<dbReference type="SMART" id="SM00028">
    <property type="entry name" value="TPR"/>
    <property type="match status" value="8"/>
</dbReference>
<protein>
    <recommendedName>
        <fullName evidence="6">dolichyl-phosphate-mannose--protein mannosyltransferase</fullName>
        <ecNumber evidence="6">2.4.1.109</ecNumber>
    </recommendedName>
</protein>
<dbReference type="InterPro" id="IPR011990">
    <property type="entry name" value="TPR-like_helical_dom_sf"/>
</dbReference>
<dbReference type="InterPro" id="IPR013618">
    <property type="entry name" value="TMTC_DUF1736"/>
</dbReference>
<dbReference type="eggNOG" id="KOG1124">
    <property type="taxonomic scope" value="Eukaryota"/>
</dbReference>
<evidence type="ECO:0000256" key="18">
    <source>
        <dbReference type="SAM" id="Phobius"/>
    </source>
</evidence>
<comment type="pathway">
    <text evidence="4">Protein modification; protein glycosylation.</text>
</comment>
<feature type="transmembrane region" description="Helical" evidence="18">
    <location>
        <begin position="135"/>
        <end position="152"/>
    </location>
</feature>
<dbReference type="PROSITE" id="PS50293">
    <property type="entry name" value="TPR_REGION"/>
    <property type="match status" value="3"/>
</dbReference>
<evidence type="ECO:0000313" key="21">
    <source>
        <dbReference type="Proteomes" id="UP000014500"/>
    </source>
</evidence>